<dbReference type="OrthoDB" id="176168at2"/>
<dbReference type="AlphaFoldDB" id="Q022N3"/>
<dbReference type="STRING" id="234267.Acid_3088"/>
<reference evidence="3" key="1">
    <citation type="submission" date="2006-10" db="EMBL/GenBank/DDBJ databases">
        <title>Complete sequence of Solibacter usitatus Ellin6076.</title>
        <authorList>
            <consortium name="US DOE Joint Genome Institute"/>
            <person name="Copeland A."/>
            <person name="Lucas S."/>
            <person name="Lapidus A."/>
            <person name="Barry K."/>
            <person name="Detter J.C."/>
            <person name="Glavina del Rio T."/>
            <person name="Hammon N."/>
            <person name="Israni S."/>
            <person name="Dalin E."/>
            <person name="Tice H."/>
            <person name="Pitluck S."/>
            <person name="Thompson L.S."/>
            <person name="Brettin T."/>
            <person name="Bruce D."/>
            <person name="Han C."/>
            <person name="Tapia R."/>
            <person name="Gilna P."/>
            <person name="Schmutz J."/>
            <person name="Larimer F."/>
            <person name="Land M."/>
            <person name="Hauser L."/>
            <person name="Kyrpides N."/>
            <person name="Mikhailova N."/>
            <person name="Janssen P.H."/>
            <person name="Kuske C.R."/>
            <person name="Richardson P."/>
        </authorList>
    </citation>
    <scope>NUCLEOTIDE SEQUENCE</scope>
    <source>
        <strain evidence="3">Ellin6076</strain>
    </source>
</reference>
<dbReference type="InterPro" id="IPR010496">
    <property type="entry name" value="AL/BT2_dom"/>
</dbReference>
<name>Q022N3_SOLUE</name>
<dbReference type="KEGG" id="sus:Acid_3088"/>
<dbReference type="InParanoid" id="Q022N3"/>
<feature type="domain" description="3-keto-alpha-glucoside-1,2-lyase/3-keto-2-hydroxy-glucal hydratase" evidence="2">
    <location>
        <begin position="80"/>
        <end position="275"/>
    </location>
</feature>
<dbReference type="Pfam" id="PF06439">
    <property type="entry name" value="3keto-disac_hyd"/>
    <property type="match status" value="1"/>
</dbReference>
<gene>
    <name evidence="3" type="ordered locus">Acid_3088</name>
</gene>
<organism evidence="3">
    <name type="scientific">Solibacter usitatus (strain Ellin6076)</name>
    <dbReference type="NCBI Taxonomy" id="234267"/>
    <lineage>
        <taxon>Bacteria</taxon>
        <taxon>Pseudomonadati</taxon>
        <taxon>Acidobacteriota</taxon>
        <taxon>Terriglobia</taxon>
        <taxon>Bryobacterales</taxon>
        <taxon>Solibacteraceae</taxon>
        <taxon>Candidatus Solibacter</taxon>
    </lineage>
</organism>
<dbReference type="HOGENOM" id="CLU_067540_0_0_0"/>
<sequence length="283" mass="31595" precursor="true">MKLLPFILFTALFLRAQTPPAAQQKKGPSGPPPEAGDDVRGYNDTPQLPGQKWKVHDITRPRPAKVTPAPYVNEAPPADAIVLFDGKDLSKWTQQVRGGGTQEPKWKVEDGYLEIVPRTGKLVTKDSFGDCQLHVEWQIPKTSVGNGQGIGNSGIELMTRYEIQVLESNEHQTYSDGGAGAIYGVWPPLVNPSRPMGEWNVYDIFFEAPKFEGEKLLKPAYITVLFNGVLVQNHKDFLGTTIWRQVGTYKAHPAEQPLSLQDHSQPVRFRNIWIRKVAATTEQ</sequence>
<evidence type="ECO:0000313" key="3">
    <source>
        <dbReference type="EMBL" id="ABJ84067.1"/>
    </source>
</evidence>
<dbReference type="EMBL" id="CP000473">
    <property type="protein sequence ID" value="ABJ84067.1"/>
    <property type="molecule type" value="Genomic_DNA"/>
</dbReference>
<dbReference type="Gene3D" id="2.60.120.560">
    <property type="entry name" value="Exo-inulinase, domain 1"/>
    <property type="match status" value="1"/>
</dbReference>
<feature type="region of interest" description="Disordered" evidence="1">
    <location>
        <begin position="19"/>
        <end position="51"/>
    </location>
</feature>
<accession>Q022N3</accession>
<dbReference type="GO" id="GO:0016787">
    <property type="term" value="F:hydrolase activity"/>
    <property type="evidence" value="ECO:0007669"/>
    <property type="project" value="InterPro"/>
</dbReference>
<evidence type="ECO:0000259" key="2">
    <source>
        <dbReference type="Pfam" id="PF06439"/>
    </source>
</evidence>
<protein>
    <recommendedName>
        <fullName evidence="2">3-keto-alpha-glucoside-1,2-lyase/3-keto-2-hydroxy-glucal hydratase domain-containing protein</fullName>
    </recommendedName>
</protein>
<dbReference type="eggNOG" id="COG3291">
    <property type="taxonomic scope" value="Bacteria"/>
</dbReference>
<evidence type="ECO:0000256" key="1">
    <source>
        <dbReference type="SAM" id="MobiDB-lite"/>
    </source>
</evidence>
<proteinExistence type="predicted"/>